<protein>
    <recommendedName>
        <fullName evidence="4">Flagellar protein FlaJ</fullName>
    </recommendedName>
</protein>
<feature type="transmembrane region" description="Helical" evidence="1">
    <location>
        <begin position="277"/>
        <end position="300"/>
    </location>
</feature>
<organism evidence="2 3">
    <name type="scientific">Methanococcoides vulcani</name>
    <dbReference type="NCBI Taxonomy" id="1353158"/>
    <lineage>
        <taxon>Archaea</taxon>
        <taxon>Methanobacteriati</taxon>
        <taxon>Methanobacteriota</taxon>
        <taxon>Stenosarchaea group</taxon>
        <taxon>Methanomicrobia</taxon>
        <taxon>Methanosarcinales</taxon>
        <taxon>Methanosarcinaceae</taxon>
        <taxon>Methanococcoides</taxon>
    </lineage>
</organism>
<accession>A0A1I0BGW2</accession>
<evidence type="ECO:0000313" key="3">
    <source>
        <dbReference type="Proteomes" id="UP000243338"/>
    </source>
</evidence>
<dbReference type="EMBL" id="FOHQ01000007">
    <property type="protein sequence ID" value="SET06221.1"/>
    <property type="molecule type" value="Genomic_DNA"/>
</dbReference>
<dbReference type="AlphaFoldDB" id="A0A1I0BGW2"/>
<gene>
    <name evidence="2" type="ORF">SAMN04488587_2172</name>
</gene>
<keyword evidence="1" id="KW-0812">Transmembrane</keyword>
<evidence type="ECO:0000313" key="2">
    <source>
        <dbReference type="EMBL" id="SET06221.1"/>
    </source>
</evidence>
<evidence type="ECO:0000256" key="1">
    <source>
        <dbReference type="SAM" id="Phobius"/>
    </source>
</evidence>
<proteinExistence type="predicted"/>
<sequence length="648" mass="73037">METGMSENWYVRSCKFTSLHFSRFIRDINAFSKKTEGSVSQEYRDAIIFTGFVIEPFETVLFSYAGSLIALIIFLTLDAVLFQITTFNPTVLTFVALMTLLVPFGILLYLSEYVKIHAKYMKIRSIGDIPEVLSYVVMSMRLVSNMEKAIHFAALNSSRPLANDLRKMLWNLQVRMYSSMDDALLDFAEMWGKNSEHFKRSLHLIKSSTSEPDEAQRVITLNRALDIVLDGTKEMMEQYAARLKTPTYVLYSIFILIPLALVALLPAITVVGIRFDALTLVILYNVILPLATFVYAEYILMQRPATFLPQTIPETHPQLKDIRKKRKVATTMAVMIGLFVSFSGYIYTYLGNPLNIISTATLEGIMPPTLLIIWGIVIAFSIYMNAAYSPYKKIRDDIHKMESEFADALFILGRRISEGRSAEESFAHTSKTMKGSHIGKVFERISINLITMRTNIRAAIFDEEFGAFKDIYSDRIQTTMIMFTESVHKSHLSAGIAIIKLADHLKELQAVEKNIKHSLYDMTSTMRTTACIFAPLIAGVTIALSEVISRILQNVAEGVSRLPQNIVPGPAQISPENLDQTISPDLFMLSIGIYLILITAILVRFSSTIENGGDRTQFMYDLGQSLPISIIVFTVTAIVSRIFFRGLI</sequence>
<feature type="transmembrane region" description="Helical" evidence="1">
    <location>
        <begin position="586"/>
        <end position="605"/>
    </location>
</feature>
<keyword evidence="1" id="KW-1133">Transmembrane helix</keyword>
<reference evidence="3" key="1">
    <citation type="submission" date="2016-10" db="EMBL/GenBank/DDBJ databases">
        <authorList>
            <person name="Varghese N."/>
            <person name="Submissions S."/>
        </authorList>
    </citation>
    <scope>NUCLEOTIDE SEQUENCE [LARGE SCALE GENOMIC DNA]</scope>
    <source>
        <strain evidence="3">SLH 33</strain>
    </source>
</reference>
<keyword evidence="3" id="KW-1185">Reference proteome</keyword>
<evidence type="ECO:0008006" key="4">
    <source>
        <dbReference type="Google" id="ProtNLM"/>
    </source>
</evidence>
<dbReference type="RefSeq" id="WP_244625300.1">
    <property type="nucleotide sequence ID" value="NZ_CAAGSJ010000010.1"/>
</dbReference>
<feature type="transmembrane region" description="Helical" evidence="1">
    <location>
        <begin position="625"/>
        <end position="644"/>
    </location>
</feature>
<feature type="transmembrane region" description="Helical" evidence="1">
    <location>
        <begin position="248"/>
        <end position="271"/>
    </location>
</feature>
<feature type="transmembrane region" description="Helical" evidence="1">
    <location>
        <begin position="61"/>
        <end position="84"/>
    </location>
</feature>
<feature type="transmembrane region" description="Helical" evidence="1">
    <location>
        <begin position="90"/>
        <end position="110"/>
    </location>
</feature>
<keyword evidence="1" id="KW-0472">Membrane</keyword>
<dbReference type="Proteomes" id="UP000243338">
    <property type="component" value="Unassembled WGS sequence"/>
</dbReference>
<name>A0A1I0BGW2_9EURY</name>
<feature type="transmembrane region" description="Helical" evidence="1">
    <location>
        <begin position="370"/>
        <end position="391"/>
    </location>
</feature>
<feature type="transmembrane region" description="Helical" evidence="1">
    <location>
        <begin position="328"/>
        <end position="350"/>
    </location>
</feature>
<dbReference type="STRING" id="1353158.SAMN04488587_2172"/>